<evidence type="ECO:0000256" key="7">
    <source>
        <dbReference type="ARBA" id="ARBA00023128"/>
    </source>
</evidence>
<keyword evidence="4" id="KW-0679">Respiratory chain</keyword>
<dbReference type="InterPro" id="IPR006806">
    <property type="entry name" value="NDUFA5"/>
</dbReference>
<evidence type="ECO:0000256" key="5">
    <source>
        <dbReference type="ARBA" id="ARBA00022792"/>
    </source>
</evidence>
<protein>
    <submittedName>
        <fullName evidence="9">Uncharacterized protein</fullName>
    </submittedName>
</protein>
<evidence type="ECO:0000313" key="9">
    <source>
        <dbReference type="EMBL" id="QWW24081.1"/>
    </source>
</evidence>
<dbReference type="GO" id="GO:0022904">
    <property type="term" value="P:respiratory electron transport chain"/>
    <property type="evidence" value="ECO:0007669"/>
    <property type="project" value="InterPro"/>
</dbReference>
<dbReference type="AlphaFoldDB" id="A0A8F2W2M2"/>
<keyword evidence="5" id="KW-0999">Mitochondrion inner membrane</keyword>
<evidence type="ECO:0000256" key="8">
    <source>
        <dbReference type="ARBA" id="ARBA00023136"/>
    </source>
</evidence>
<dbReference type="GO" id="GO:0005743">
    <property type="term" value="C:mitochondrial inner membrane"/>
    <property type="evidence" value="ECO:0007669"/>
    <property type="project" value="UniProtKB-SubCell"/>
</dbReference>
<dbReference type="PANTHER" id="PTHR12653:SF0">
    <property type="entry name" value="NADH DEHYDROGENASE [UBIQUINONE] 1 ALPHA SUBCOMPLEX SUBUNIT 5"/>
    <property type="match status" value="1"/>
</dbReference>
<dbReference type="Proteomes" id="UP000825438">
    <property type="component" value="Chromosome III"/>
</dbReference>
<keyword evidence="3" id="KW-0813">Transport</keyword>
<name>A0A8F2W2M2_CANAR</name>
<comment type="subcellular location">
    <subcellularLocation>
        <location evidence="1">Mitochondrion inner membrane</location>
        <topology evidence="1">Peripheral membrane protein</topology>
        <orientation evidence="1">Matrix side</orientation>
    </subcellularLocation>
</comment>
<dbReference type="Pfam" id="PF04716">
    <property type="entry name" value="ETC_C1_NDUFA5"/>
    <property type="match status" value="1"/>
</dbReference>
<evidence type="ECO:0000256" key="3">
    <source>
        <dbReference type="ARBA" id="ARBA00022448"/>
    </source>
</evidence>
<evidence type="ECO:0000256" key="4">
    <source>
        <dbReference type="ARBA" id="ARBA00022660"/>
    </source>
</evidence>
<keyword evidence="7" id="KW-0496">Mitochondrion</keyword>
<proteinExistence type="inferred from homology"/>
<accession>A0A8F2W2M2</accession>
<comment type="similarity">
    <text evidence="2">Belongs to the complex I NDUFA5 subunit family.</text>
</comment>
<gene>
    <name evidence="9" type="ORF">CA7LBN_002915</name>
</gene>
<organism evidence="9">
    <name type="scientific">Candidozyma auris</name>
    <name type="common">Yeast</name>
    <name type="synonym">Candida auris</name>
    <dbReference type="NCBI Taxonomy" id="498019"/>
    <lineage>
        <taxon>Eukaryota</taxon>
        <taxon>Fungi</taxon>
        <taxon>Dikarya</taxon>
        <taxon>Ascomycota</taxon>
        <taxon>Saccharomycotina</taxon>
        <taxon>Pichiomycetes</taxon>
        <taxon>Metschnikowiaceae</taxon>
        <taxon>Candidozyma</taxon>
    </lineage>
</organism>
<keyword evidence="6" id="KW-0249">Electron transport</keyword>
<evidence type="ECO:0000256" key="2">
    <source>
        <dbReference type="ARBA" id="ARBA00010261"/>
    </source>
</evidence>
<evidence type="ECO:0000256" key="6">
    <source>
        <dbReference type="ARBA" id="ARBA00022982"/>
    </source>
</evidence>
<reference evidence="9" key="1">
    <citation type="submission" date="2021-06" db="EMBL/GenBank/DDBJ databases">
        <title>Candida auris outbreak in lebanese hospital.</title>
        <authorList>
            <person name="Finianos M."/>
        </authorList>
    </citation>
    <scope>NUCLEOTIDE SEQUENCE</scope>
    <source>
        <strain evidence="9">CA7LBN</strain>
    </source>
</reference>
<dbReference type="EMBL" id="CP076751">
    <property type="protein sequence ID" value="QWW24081.1"/>
    <property type="molecule type" value="Genomic_DNA"/>
</dbReference>
<evidence type="ECO:0000256" key="1">
    <source>
        <dbReference type="ARBA" id="ARBA00004443"/>
    </source>
</evidence>
<dbReference type="PANTHER" id="PTHR12653">
    <property type="entry name" value="NADH-UBIQUINONE OXIDOREDUCTASE 13 KD-B SUBUNIT"/>
    <property type="match status" value="1"/>
</dbReference>
<keyword evidence="8" id="KW-0472">Membrane</keyword>
<sequence>MLNSKGVEQYVMSENSDLKIFKERFLGVSISIMKFTRVLRQAEEVLVKAAEGYPTGLAGLYQHPNPRPALISLYNYTLNYLQKNFPEHSVYRQSVEAMTKSRLKIVEENEIKEVIENKIGGGLIEEIVVQANDELALAKDLSSLKAWEELEEKPLDDQWVYFGKKINE</sequence>